<sequence length="117" mass="12644">MLQRITLSIGHQCYQKPNGSWASGAQRVAVFEAAVDCFISGPRSSPCARDRSSWTGVAVRKPRAPPAPPRLIFMLTPLSPARGLVDLGVCVPDWDRPRRDRPISVSSAGPATPPTRP</sequence>
<gene>
    <name evidence="2" type="ORF">GCM10009789_37690</name>
</gene>
<proteinExistence type="predicted"/>
<name>A0ABP4PG74_9ACTN</name>
<evidence type="ECO:0000256" key="1">
    <source>
        <dbReference type="SAM" id="MobiDB-lite"/>
    </source>
</evidence>
<evidence type="ECO:0000313" key="2">
    <source>
        <dbReference type="EMBL" id="GAA1580327.1"/>
    </source>
</evidence>
<evidence type="ECO:0000313" key="3">
    <source>
        <dbReference type="Proteomes" id="UP001500393"/>
    </source>
</evidence>
<keyword evidence="3" id="KW-1185">Reference proteome</keyword>
<feature type="region of interest" description="Disordered" evidence="1">
    <location>
        <begin position="94"/>
        <end position="117"/>
    </location>
</feature>
<accession>A0ABP4PG74</accession>
<organism evidence="2 3">
    <name type="scientific">Kribbella sancticallisti</name>
    <dbReference type="NCBI Taxonomy" id="460087"/>
    <lineage>
        <taxon>Bacteria</taxon>
        <taxon>Bacillati</taxon>
        <taxon>Actinomycetota</taxon>
        <taxon>Actinomycetes</taxon>
        <taxon>Propionibacteriales</taxon>
        <taxon>Kribbellaceae</taxon>
        <taxon>Kribbella</taxon>
    </lineage>
</organism>
<dbReference type="Proteomes" id="UP001500393">
    <property type="component" value="Unassembled WGS sequence"/>
</dbReference>
<protein>
    <submittedName>
        <fullName evidence="2">Uncharacterized protein</fullName>
    </submittedName>
</protein>
<dbReference type="EMBL" id="BAAAOS010000020">
    <property type="protein sequence ID" value="GAA1580327.1"/>
    <property type="molecule type" value="Genomic_DNA"/>
</dbReference>
<reference evidence="3" key="1">
    <citation type="journal article" date="2019" name="Int. J. Syst. Evol. Microbiol.">
        <title>The Global Catalogue of Microorganisms (GCM) 10K type strain sequencing project: providing services to taxonomists for standard genome sequencing and annotation.</title>
        <authorList>
            <consortium name="The Broad Institute Genomics Platform"/>
            <consortium name="The Broad Institute Genome Sequencing Center for Infectious Disease"/>
            <person name="Wu L."/>
            <person name="Ma J."/>
        </authorList>
    </citation>
    <scope>NUCLEOTIDE SEQUENCE [LARGE SCALE GENOMIC DNA]</scope>
    <source>
        <strain evidence="3">JCM 14969</strain>
    </source>
</reference>
<comment type="caution">
    <text evidence="2">The sequence shown here is derived from an EMBL/GenBank/DDBJ whole genome shotgun (WGS) entry which is preliminary data.</text>
</comment>